<evidence type="ECO:0008006" key="3">
    <source>
        <dbReference type="Google" id="ProtNLM"/>
    </source>
</evidence>
<proteinExistence type="predicted"/>
<dbReference type="Gene3D" id="3.30.559.10">
    <property type="entry name" value="Chloramphenicol acetyltransferase-like domain"/>
    <property type="match status" value="1"/>
</dbReference>
<protein>
    <recommendedName>
        <fullName evidence="3">Fatty acyl-AMP ligase FadD28 and polyketide synthase</fullName>
    </recommendedName>
</protein>
<organism evidence="1 2">
    <name type="scientific">Mycolicibacterium pallens</name>
    <dbReference type="NCBI Taxonomy" id="370524"/>
    <lineage>
        <taxon>Bacteria</taxon>
        <taxon>Bacillati</taxon>
        <taxon>Actinomycetota</taxon>
        <taxon>Actinomycetes</taxon>
        <taxon>Mycobacteriales</taxon>
        <taxon>Mycobacteriaceae</taxon>
        <taxon>Mycolicibacterium</taxon>
    </lineage>
</organism>
<evidence type="ECO:0000313" key="2">
    <source>
        <dbReference type="Proteomes" id="UP000825367"/>
    </source>
</evidence>
<accession>A0ABX8VT63</accession>
<gene>
    <name evidence="1" type="ORF">K0O64_13490</name>
</gene>
<sequence length="450" mass="49712">MTTETREHRLEFFDQTAFELMRATGRGQLMQAVWVYEHPVDYEGLRRFHRNISDSLGGRRIERSPLPFGRPRWVQPSHAPSEIQINETPRPRDELMDWADELATLPIDPEHGPTWYLVVQPLTDGATAISMVASHVIGDGTAAGLAIFEAVTGNVRDGGYDRPGSRTRRQALVADARQALRDLPEARRALVKGAKLVWSKRRDFAQARKARAGGESKDEIVHVPSVAAFVDIAEWDSRAESLGGNGYSLLVGVTAKLAERLGRRRKSDGAVTLVIAINLRESLEDDRALAMAFANATVDPDKVTVDLTEARAVVRESRQMAKEQTDPAMELFPLMPWLPQAAVKGVAELLFSYSEDLPVSCSNLGDLPPQIAQVDSTTAEKVVLRALDQNVTRREIERSHGQLVVVSARVNGKVVISVEAYEIGAENTKQRLRDLVDGTLTEFGLNGVIE</sequence>
<keyword evidence="2" id="KW-1185">Reference proteome</keyword>
<dbReference type="RefSeq" id="WP_220046423.1">
    <property type="nucleotide sequence ID" value="NZ_BAAAVX010000042.1"/>
</dbReference>
<evidence type="ECO:0000313" key="1">
    <source>
        <dbReference type="EMBL" id="QYL19403.1"/>
    </source>
</evidence>
<name>A0ABX8VT63_9MYCO</name>
<dbReference type="EMBL" id="CP080333">
    <property type="protein sequence ID" value="QYL19403.1"/>
    <property type="molecule type" value="Genomic_DNA"/>
</dbReference>
<reference evidence="1 2" key="1">
    <citation type="submission" date="2021-07" db="EMBL/GenBank/DDBJ databases">
        <title>Whole genome sequencing of non-tuberculosis mycobacteria type-strains.</title>
        <authorList>
            <person name="Igarashi Y."/>
            <person name="Osugi A."/>
            <person name="Mitarai S."/>
        </authorList>
    </citation>
    <scope>NUCLEOTIDE SEQUENCE [LARGE SCALE GENOMIC DNA]</scope>
    <source>
        <strain evidence="1 2">JCM 16370</strain>
    </source>
</reference>
<dbReference type="SUPFAM" id="SSF52777">
    <property type="entry name" value="CoA-dependent acyltransferases"/>
    <property type="match status" value="1"/>
</dbReference>
<dbReference type="InterPro" id="IPR023213">
    <property type="entry name" value="CAT-like_dom_sf"/>
</dbReference>
<dbReference type="Proteomes" id="UP000825367">
    <property type="component" value="Chromosome"/>
</dbReference>